<protein>
    <recommendedName>
        <fullName evidence="4">Ankyrin repeat domain-containing protein</fullName>
    </recommendedName>
</protein>
<evidence type="ECO:0000256" key="1">
    <source>
        <dbReference type="PROSITE-ProRule" id="PRU00023"/>
    </source>
</evidence>
<evidence type="ECO:0008006" key="4">
    <source>
        <dbReference type="Google" id="ProtNLM"/>
    </source>
</evidence>
<dbReference type="EMBL" id="JAVHJV010000022">
    <property type="protein sequence ID" value="KAK5936788.1"/>
    <property type="molecule type" value="Genomic_DNA"/>
</dbReference>
<gene>
    <name evidence="2" type="ORF">PMZ80_010907</name>
</gene>
<name>A0ABR0R9A3_9EURO</name>
<dbReference type="InterPro" id="IPR036770">
    <property type="entry name" value="Ankyrin_rpt-contain_sf"/>
</dbReference>
<dbReference type="PROSITE" id="PS50088">
    <property type="entry name" value="ANK_REPEAT"/>
    <property type="match status" value="1"/>
</dbReference>
<dbReference type="Gene3D" id="1.25.40.20">
    <property type="entry name" value="Ankyrin repeat-containing domain"/>
    <property type="match status" value="1"/>
</dbReference>
<dbReference type="GeneID" id="90004356"/>
<dbReference type="Pfam" id="PF12796">
    <property type="entry name" value="Ank_2"/>
    <property type="match status" value="1"/>
</dbReference>
<keyword evidence="1" id="KW-0040">ANK repeat</keyword>
<dbReference type="RefSeq" id="XP_064724878.1">
    <property type="nucleotide sequence ID" value="XM_064879295.1"/>
</dbReference>
<sequence>MPTTFEALLDKGAQFDHMQESAQSGALVYAAARGSESLARKFFAKGAGVPNHDAWNDSALDLAAKYGHRRIVAILVDAGAQPEMASTKAQLDEWNIHPHRLEPV</sequence>
<organism evidence="2 3">
    <name type="scientific">Knufia obscura</name>
    <dbReference type="NCBI Taxonomy" id="1635080"/>
    <lineage>
        <taxon>Eukaryota</taxon>
        <taxon>Fungi</taxon>
        <taxon>Dikarya</taxon>
        <taxon>Ascomycota</taxon>
        <taxon>Pezizomycotina</taxon>
        <taxon>Eurotiomycetes</taxon>
        <taxon>Chaetothyriomycetidae</taxon>
        <taxon>Chaetothyriales</taxon>
        <taxon>Trichomeriaceae</taxon>
        <taxon>Knufia</taxon>
    </lineage>
</organism>
<evidence type="ECO:0000313" key="2">
    <source>
        <dbReference type="EMBL" id="KAK5936788.1"/>
    </source>
</evidence>
<evidence type="ECO:0000313" key="3">
    <source>
        <dbReference type="Proteomes" id="UP001334248"/>
    </source>
</evidence>
<accession>A0ABR0R9A3</accession>
<reference evidence="2 3" key="1">
    <citation type="journal article" date="2023" name="Res Sq">
        <title>Genomic and morphological characterization of Knufia obscura isolated from the Mars 2020 spacecraft assembly facility.</title>
        <authorList>
            <person name="Chander A.M."/>
            <person name="Teixeira M.M."/>
            <person name="Singh N.K."/>
            <person name="Williams M.P."/>
            <person name="Parker C.W."/>
            <person name="Leo P."/>
            <person name="Stajich J.E."/>
            <person name="Torok T."/>
            <person name="Tighe S."/>
            <person name="Mason C.E."/>
            <person name="Venkateswaran K."/>
        </authorList>
    </citation>
    <scope>NUCLEOTIDE SEQUENCE [LARGE SCALE GENOMIC DNA]</scope>
    <source>
        <strain evidence="2 3">CCFEE 5817</strain>
    </source>
</reference>
<keyword evidence="3" id="KW-1185">Reference proteome</keyword>
<dbReference type="InterPro" id="IPR002110">
    <property type="entry name" value="Ankyrin_rpt"/>
</dbReference>
<feature type="repeat" description="ANK" evidence="1">
    <location>
        <begin position="55"/>
        <end position="87"/>
    </location>
</feature>
<dbReference type="SUPFAM" id="SSF48403">
    <property type="entry name" value="Ankyrin repeat"/>
    <property type="match status" value="1"/>
</dbReference>
<dbReference type="Proteomes" id="UP001334248">
    <property type="component" value="Unassembled WGS sequence"/>
</dbReference>
<comment type="caution">
    <text evidence="2">The sequence shown here is derived from an EMBL/GenBank/DDBJ whole genome shotgun (WGS) entry which is preliminary data.</text>
</comment>
<proteinExistence type="predicted"/>